<dbReference type="RefSeq" id="WP_212679757.1">
    <property type="nucleotide sequence ID" value="NZ_JAGSPK010000005.1"/>
</dbReference>
<keyword evidence="1" id="KW-0812">Transmembrane</keyword>
<keyword evidence="3" id="KW-1185">Reference proteome</keyword>
<proteinExistence type="predicted"/>
<feature type="transmembrane region" description="Helical" evidence="1">
    <location>
        <begin position="6"/>
        <end position="28"/>
    </location>
</feature>
<dbReference type="InterPro" id="IPR010718">
    <property type="entry name" value="DUF1294"/>
</dbReference>
<feature type="transmembrane region" description="Helical" evidence="1">
    <location>
        <begin position="75"/>
        <end position="97"/>
    </location>
</feature>
<accession>A0ABS5H4J6</accession>
<dbReference type="Pfam" id="PF06961">
    <property type="entry name" value="DUF1294"/>
    <property type="match status" value="1"/>
</dbReference>
<organism evidence="2 3">
    <name type="scientific">Undibacterium rivi</name>
    <dbReference type="NCBI Taxonomy" id="2828729"/>
    <lineage>
        <taxon>Bacteria</taxon>
        <taxon>Pseudomonadati</taxon>
        <taxon>Pseudomonadota</taxon>
        <taxon>Betaproteobacteria</taxon>
        <taxon>Burkholderiales</taxon>
        <taxon>Oxalobacteraceae</taxon>
        <taxon>Undibacterium</taxon>
    </lineage>
</organism>
<dbReference type="Proteomes" id="UP000682982">
    <property type="component" value="Unassembled WGS sequence"/>
</dbReference>
<sequence length="101" mass="11938">MSYLLILALTLTYYLLLSLLCFLVYFYDKQAAIQRRSRVPEKKLLLLSLIGGWPGALLAHQFLHHKSMKRSFLRWFFLMLVLHWLFLFALLAACVFFSTVH</sequence>
<reference evidence="2 3" key="1">
    <citation type="submission" date="2021-04" db="EMBL/GenBank/DDBJ databases">
        <title>novel species isolated from subtropical streams in China.</title>
        <authorList>
            <person name="Lu H."/>
        </authorList>
    </citation>
    <scope>NUCLEOTIDE SEQUENCE [LARGE SCALE GENOMIC DNA]</scope>
    <source>
        <strain evidence="2 3">FT147W</strain>
    </source>
</reference>
<evidence type="ECO:0000256" key="1">
    <source>
        <dbReference type="SAM" id="Phobius"/>
    </source>
</evidence>
<gene>
    <name evidence="2" type="ORF">KDM87_14595</name>
</gene>
<protein>
    <submittedName>
        <fullName evidence="2">DUF1294 domain-containing protein</fullName>
    </submittedName>
</protein>
<evidence type="ECO:0000313" key="2">
    <source>
        <dbReference type="EMBL" id="MBR7793823.1"/>
    </source>
</evidence>
<feature type="transmembrane region" description="Helical" evidence="1">
    <location>
        <begin position="44"/>
        <end position="63"/>
    </location>
</feature>
<keyword evidence="1" id="KW-1133">Transmembrane helix</keyword>
<name>A0ABS5H4J6_9BURK</name>
<evidence type="ECO:0000313" key="3">
    <source>
        <dbReference type="Proteomes" id="UP000682982"/>
    </source>
</evidence>
<dbReference type="EMBL" id="JAGSPK010000005">
    <property type="protein sequence ID" value="MBR7793823.1"/>
    <property type="molecule type" value="Genomic_DNA"/>
</dbReference>
<keyword evidence="1" id="KW-0472">Membrane</keyword>
<comment type="caution">
    <text evidence="2">The sequence shown here is derived from an EMBL/GenBank/DDBJ whole genome shotgun (WGS) entry which is preliminary data.</text>
</comment>